<organism evidence="1 2">
    <name type="scientific">Mycobacterium numidiamassiliense</name>
    <dbReference type="NCBI Taxonomy" id="1841861"/>
    <lineage>
        <taxon>Bacteria</taxon>
        <taxon>Bacillati</taxon>
        <taxon>Actinomycetota</taxon>
        <taxon>Actinomycetes</taxon>
        <taxon>Mycobacteriales</taxon>
        <taxon>Mycobacteriaceae</taxon>
        <taxon>Mycobacterium</taxon>
    </lineage>
</organism>
<dbReference type="AlphaFoldDB" id="A0A2U3PIC5"/>
<evidence type="ECO:0000313" key="2">
    <source>
        <dbReference type="Proteomes" id="UP000240424"/>
    </source>
</evidence>
<reference evidence="1 2" key="1">
    <citation type="submission" date="2017-01" db="EMBL/GenBank/DDBJ databases">
        <authorList>
            <consortium name="Urmite Genomes"/>
        </authorList>
    </citation>
    <scope>NUCLEOTIDE SEQUENCE [LARGE SCALE GENOMIC DNA]</scope>
    <source>
        <strain evidence="1 2">AB215</strain>
    </source>
</reference>
<proteinExistence type="predicted"/>
<dbReference type="STRING" id="1841861.GCA_900157365_04024"/>
<name>A0A2U3PIC5_9MYCO</name>
<protein>
    <submittedName>
        <fullName evidence="1">Mycobacterium numidiamassiliense ORFan</fullName>
    </submittedName>
</protein>
<keyword evidence="2" id="KW-1185">Reference proteome</keyword>
<sequence>VAGTAADARQTADAARNAARSRVLAAGAAADTGDAALATGTAARTAELAAGAAVSVGVAAAAARVILEDNVRGRACRRWSGDRDVCCGSWGGSDRSGNSPGNN</sequence>
<gene>
    <name evidence="1" type="ORF">MNAB215_5705</name>
</gene>
<evidence type="ECO:0000313" key="1">
    <source>
        <dbReference type="EMBL" id="SPM43479.1"/>
    </source>
</evidence>
<accession>A0A2U3PIC5</accession>
<dbReference type="Proteomes" id="UP000240424">
    <property type="component" value="Unassembled WGS sequence"/>
</dbReference>
<feature type="non-terminal residue" evidence="1">
    <location>
        <position position="1"/>
    </location>
</feature>
<dbReference type="EMBL" id="FUEZ01000004">
    <property type="protein sequence ID" value="SPM43479.1"/>
    <property type="molecule type" value="Genomic_DNA"/>
</dbReference>